<dbReference type="EMBL" id="UOEK01000328">
    <property type="protein sequence ID" value="VAW05852.1"/>
    <property type="molecule type" value="Genomic_DNA"/>
</dbReference>
<evidence type="ECO:0000313" key="7">
    <source>
        <dbReference type="EMBL" id="VAW05852.1"/>
    </source>
</evidence>
<evidence type="ECO:0000256" key="3">
    <source>
        <dbReference type="ARBA" id="ARBA00022723"/>
    </source>
</evidence>
<keyword evidence="5" id="KW-0862">Zinc</keyword>
<proteinExistence type="inferred from homology"/>
<comment type="cofactor">
    <cofactor evidence="1">
        <name>Zn(2+)</name>
        <dbReference type="ChEBI" id="CHEBI:29105"/>
    </cofactor>
</comment>
<dbReference type="InterPro" id="IPR011650">
    <property type="entry name" value="Peptidase_M20_dimer"/>
</dbReference>
<evidence type="ECO:0000256" key="5">
    <source>
        <dbReference type="ARBA" id="ARBA00022833"/>
    </source>
</evidence>
<dbReference type="Pfam" id="PF01546">
    <property type="entry name" value="Peptidase_M20"/>
    <property type="match status" value="1"/>
</dbReference>
<dbReference type="GO" id="GO:0016787">
    <property type="term" value="F:hydrolase activity"/>
    <property type="evidence" value="ECO:0007669"/>
    <property type="project" value="UniProtKB-KW"/>
</dbReference>
<name>A0A3B0SU73_9ZZZZ</name>
<dbReference type="PANTHER" id="PTHR43808">
    <property type="entry name" value="ACETYLORNITHINE DEACETYLASE"/>
    <property type="match status" value="1"/>
</dbReference>
<dbReference type="SUPFAM" id="SSF53187">
    <property type="entry name" value="Zn-dependent exopeptidases"/>
    <property type="match status" value="1"/>
</dbReference>
<evidence type="ECO:0000259" key="6">
    <source>
        <dbReference type="Pfam" id="PF07687"/>
    </source>
</evidence>
<dbReference type="Gene3D" id="3.40.630.10">
    <property type="entry name" value="Zn peptidases"/>
    <property type="match status" value="1"/>
</dbReference>
<gene>
    <name evidence="7" type="ORF">MNBD_ACTINO02-230</name>
</gene>
<dbReference type="PANTHER" id="PTHR43808:SF8">
    <property type="entry name" value="PEPTIDASE M20 DIMERISATION DOMAIN-CONTAINING PROTEIN"/>
    <property type="match status" value="1"/>
</dbReference>
<feature type="non-terminal residue" evidence="7">
    <location>
        <position position="1"/>
    </location>
</feature>
<reference evidence="7" key="1">
    <citation type="submission" date="2018-06" db="EMBL/GenBank/DDBJ databases">
        <authorList>
            <person name="Zhirakovskaya E."/>
        </authorList>
    </citation>
    <scope>NUCLEOTIDE SEQUENCE</scope>
</reference>
<organism evidence="7">
    <name type="scientific">hydrothermal vent metagenome</name>
    <dbReference type="NCBI Taxonomy" id="652676"/>
    <lineage>
        <taxon>unclassified sequences</taxon>
        <taxon>metagenomes</taxon>
        <taxon>ecological metagenomes</taxon>
    </lineage>
</organism>
<protein>
    <recommendedName>
        <fullName evidence="6">Peptidase M20 dimerisation domain-containing protein</fullName>
    </recommendedName>
</protein>
<dbReference type="Pfam" id="PF07687">
    <property type="entry name" value="M20_dimer"/>
    <property type="match status" value="1"/>
</dbReference>
<evidence type="ECO:0000256" key="2">
    <source>
        <dbReference type="ARBA" id="ARBA00006247"/>
    </source>
</evidence>
<evidence type="ECO:0000256" key="1">
    <source>
        <dbReference type="ARBA" id="ARBA00001947"/>
    </source>
</evidence>
<keyword evidence="3" id="KW-0479">Metal-binding</keyword>
<accession>A0A3B0SU73</accession>
<comment type="similarity">
    <text evidence="2">Belongs to the peptidase M20A family.</text>
</comment>
<sequence>GVVVEPAPGRQSVVYRIPGTTPGAPALALVPHLDVVPANVSGWSCDPFAADIREGYVWGRGALDMLNITAAMAVVFKQYLDGDVPPLPGDLVLAAVADEEAGGRLGAEHLVEHEWPLVACDFLLTEVAAPTFHRTPDPSLPVTVGEKGPGWRQVHAVGTPSHASQPFGSDNALLALADATVRLGTTPTPVAIDDGWSSFVDALGLPGDLADALKDPDRVDDAIEELALTEPALARWAHACTHMTVAPTVMRAGTKANTIADTATLSVDIRVLPGQSQDDVDAHIRKAMGEFLADRVEIEPIVVGPATRSDAAGSLWEAIADAAEQHIGTRTLVPMMIPVATDARFFRQRGVTAYGVGWFDDDTNLADIIGMFHGNDERVSVTSVNRTVTFLESVLRNFGIRTAG</sequence>
<dbReference type="Gene3D" id="3.30.70.360">
    <property type="match status" value="1"/>
</dbReference>
<dbReference type="Gene3D" id="1.10.150.900">
    <property type="match status" value="1"/>
</dbReference>
<dbReference type="AlphaFoldDB" id="A0A3B0SU73"/>
<dbReference type="InterPro" id="IPR050072">
    <property type="entry name" value="Peptidase_M20A"/>
</dbReference>
<dbReference type="GO" id="GO:0046872">
    <property type="term" value="F:metal ion binding"/>
    <property type="evidence" value="ECO:0007669"/>
    <property type="project" value="UniProtKB-KW"/>
</dbReference>
<evidence type="ECO:0000256" key="4">
    <source>
        <dbReference type="ARBA" id="ARBA00022801"/>
    </source>
</evidence>
<dbReference type="SUPFAM" id="SSF55031">
    <property type="entry name" value="Bacterial exopeptidase dimerisation domain"/>
    <property type="match status" value="1"/>
</dbReference>
<keyword evidence="4" id="KW-0378">Hydrolase</keyword>
<dbReference type="InterPro" id="IPR036264">
    <property type="entry name" value="Bact_exopeptidase_dim_dom"/>
</dbReference>
<feature type="domain" description="Peptidase M20 dimerisation" evidence="6">
    <location>
        <begin position="144"/>
        <end position="292"/>
    </location>
</feature>
<dbReference type="InterPro" id="IPR002933">
    <property type="entry name" value="Peptidase_M20"/>
</dbReference>